<feature type="non-terminal residue" evidence="1">
    <location>
        <position position="55"/>
    </location>
</feature>
<comment type="caution">
    <text evidence="1">The sequence shown here is derived from an EMBL/GenBank/DDBJ whole genome shotgun (WGS) entry which is preliminary data.</text>
</comment>
<feature type="non-terminal residue" evidence="1">
    <location>
        <position position="1"/>
    </location>
</feature>
<evidence type="ECO:0000313" key="2">
    <source>
        <dbReference type="Proteomes" id="UP001153555"/>
    </source>
</evidence>
<keyword evidence="1" id="KW-0418">Kinase</keyword>
<accession>A0A9N7RBW6</accession>
<gene>
    <name evidence="1" type="ORF">SHERM_21739</name>
</gene>
<dbReference type="Proteomes" id="UP001153555">
    <property type="component" value="Unassembled WGS sequence"/>
</dbReference>
<organism evidence="1 2">
    <name type="scientific">Striga hermonthica</name>
    <name type="common">Purple witchweed</name>
    <name type="synonym">Buchnera hermonthica</name>
    <dbReference type="NCBI Taxonomy" id="68872"/>
    <lineage>
        <taxon>Eukaryota</taxon>
        <taxon>Viridiplantae</taxon>
        <taxon>Streptophyta</taxon>
        <taxon>Embryophyta</taxon>
        <taxon>Tracheophyta</taxon>
        <taxon>Spermatophyta</taxon>
        <taxon>Magnoliopsida</taxon>
        <taxon>eudicotyledons</taxon>
        <taxon>Gunneridae</taxon>
        <taxon>Pentapetalae</taxon>
        <taxon>asterids</taxon>
        <taxon>lamiids</taxon>
        <taxon>Lamiales</taxon>
        <taxon>Orobanchaceae</taxon>
        <taxon>Buchnereae</taxon>
        <taxon>Striga</taxon>
    </lineage>
</organism>
<keyword evidence="1" id="KW-0808">Transferase</keyword>
<sequence>IAPRRGQPSMEALACVGNLAKAMGPSMEPHVRNLLDVMFSGLSSSLMEALEHITA</sequence>
<name>A0A9N7RBW6_STRHE</name>
<dbReference type="OrthoDB" id="381190at2759"/>
<dbReference type="GO" id="GO:0016301">
    <property type="term" value="F:kinase activity"/>
    <property type="evidence" value="ECO:0007669"/>
    <property type="project" value="UniProtKB-KW"/>
</dbReference>
<proteinExistence type="predicted"/>
<dbReference type="EMBL" id="CACSLK010025404">
    <property type="protein sequence ID" value="CAA0824891.1"/>
    <property type="molecule type" value="Genomic_DNA"/>
</dbReference>
<protein>
    <submittedName>
        <fullName evidence="1">Serine/threonine-protein kinase TOR</fullName>
    </submittedName>
</protein>
<evidence type="ECO:0000313" key="1">
    <source>
        <dbReference type="EMBL" id="CAA0824891.1"/>
    </source>
</evidence>
<dbReference type="AlphaFoldDB" id="A0A9N7RBW6"/>
<keyword evidence="2" id="KW-1185">Reference proteome</keyword>
<reference evidence="1" key="1">
    <citation type="submission" date="2019-12" db="EMBL/GenBank/DDBJ databases">
        <authorList>
            <person name="Scholes J."/>
        </authorList>
    </citation>
    <scope>NUCLEOTIDE SEQUENCE</scope>
</reference>